<feature type="region of interest" description="Disordered" evidence="1">
    <location>
        <begin position="529"/>
        <end position="666"/>
    </location>
</feature>
<evidence type="ECO:0000313" key="4">
    <source>
        <dbReference type="Proteomes" id="UP000077521"/>
    </source>
</evidence>
<feature type="compositionally biased region" description="Low complexity" evidence="1">
    <location>
        <begin position="546"/>
        <end position="556"/>
    </location>
</feature>
<comment type="caution">
    <text evidence="3">The sequence shown here is derived from an EMBL/GenBank/DDBJ whole genome shotgun (WGS) entry which is preliminary data.</text>
</comment>
<feature type="compositionally biased region" description="Low complexity" evidence="1">
    <location>
        <begin position="627"/>
        <end position="644"/>
    </location>
</feature>
<feature type="compositionally biased region" description="Basic and acidic residues" evidence="1">
    <location>
        <begin position="532"/>
        <end position="545"/>
    </location>
</feature>
<dbReference type="AlphaFoldDB" id="A0A177TEB4"/>
<proteinExistence type="predicted"/>
<feature type="transmembrane region" description="Helical" evidence="2">
    <location>
        <begin position="215"/>
        <end position="235"/>
    </location>
</feature>
<sequence length="880" mass="96564">MSEANPFGPDALVHWDSKANERHLVELTLLSMWIGLWLWEYASTVSFDISLVTGKRPLQLRGVIYLCTRLSLHAFVIGAMVTNQNYQRVDCEAAWKATNAFAVVAVMGARSVFVLRAVAAWNYSSKVVIPISIFWLTVLALSVIPVQLDIQIAQHSDLLGWKCMPITAMNKTLFLWQLFLSIAFDVTTATLTLWKLYKISKATHVRLLHIVVRDACIFGTLTLTPTIGLIVTFLLHDFSVLLELIALDIVSHVILASRAYAAIFESALTMLPHEERILRKVINGDMLDPQSLKRLTFKMSEQTGSKDPRRRTGGHEDRYLPGAMSRETHDPTPPFASYFIQSPTMVLAHDDEDPDSKPWRHNHQTQFDHSDGGIEFPMQALGGKGEDVVDEVIQHAQAYHTPTTTSRSRSSDMVHQHSTAAHVGCRPPLPRISLPPSTVPSTFSIRSKLFGKRLRGAHSASHLDGSSGSDGNESGGGLRAPHADWMAPRHSTVSSMDVRVGVDVDIQIEYKEAYPLPAIFQRLQQGGSSARNRVDSGRSAKDVADGSKSVCGSSVKTKGKGKGMSRASFWRSPRGSAEPEPEGRNSVASEDTPALGPDDNPESAGRSQHQSSTADEESPKRKRAPDSINLSQSSYGNSSRRMSSFLRQLSKHNTPLSPVGSCAASDGHENRVLFGMVHLPLSSSPGHPAACSTPTPLPSPTSPKSSPDMTRTPNSGSPLTHTRADTSSDRDDEEELVGDDHNDTDAIAYSTENDQGEWKTKTITDQDEFTQFRPRMMFNSTALRMGATGRGNGRGRHGRMDSRYSRYSQNFLQQGDGTGEEHDEGEGQEEQELLDSDSFTTARSQPLDMLPGLSFGVRRMSVTGTGSNGAQGWGTSRQHE</sequence>
<reference evidence="3" key="1">
    <citation type="submission" date="2016-04" db="EMBL/GenBank/DDBJ databases">
        <authorList>
            <person name="Nguyen H.D."/>
            <person name="Samba Siva P."/>
            <person name="Cullis J."/>
            <person name="Levesque C.A."/>
            <person name="Hambleton S."/>
        </authorList>
    </citation>
    <scope>NUCLEOTIDE SEQUENCE</scope>
    <source>
        <strain evidence="3">DAOMC 236416</strain>
    </source>
</reference>
<feature type="transmembrane region" description="Helical" evidence="2">
    <location>
        <begin position="63"/>
        <end position="81"/>
    </location>
</feature>
<feature type="region of interest" description="Disordered" evidence="1">
    <location>
        <begin position="780"/>
        <end position="880"/>
    </location>
</feature>
<feature type="transmembrane region" description="Helical" evidence="2">
    <location>
        <begin position="174"/>
        <end position="194"/>
    </location>
</feature>
<protein>
    <submittedName>
        <fullName evidence="3">Uncharacterized protein</fullName>
    </submittedName>
</protein>
<evidence type="ECO:0000256" key="2">
    <source>
        <dbReference type="SAM" id="Phobius"/>
    </source>
</evidence>
<feature type="compositionally biased region" description="Acidic residues" evidence="1">
    <location>
        <begin position="821"/>
        <end position="835"/>
    </location>
</feature>
<accession>A0A177TEB4</accession>
<name>A0A177TEB4_9BASI</name>
<feature type="compositionally biased region" description="Polar residues" evidence="1">
    <location>
        <begin position="645"/>
        <end position="656"/>
    </location>
</feature>
<organism evidence="3 4">
    <name type="scientific">Tilletia indica</name>
    <dbReference type="NCBI Taxonomy" id="43049"/>
    <lineage>
        <taxon>Eukaryota</taxon>
        <taxon>Fungi</taxon>
        <taxon>Dikarya</taxon>
        <taxon>Basidiomycota</taxon>
        <taxon>Ustilaginomycotina</taxon>
        <taxon>Exobasidiomycetes</taxon>
        <taxon>Tilletiales</taxon>
        <taxon>Tilletiaceae</taxon>
        <taxon>Tilletia</taxon>
    </lineage>
</organism>
<keyword evidence="2" id="KW-0472">Membrane</keyword>
<gene>
    <name evidence="3" type="ORF">A4X13_0g5247</name>
</gene>
<feature type="transmembrane region" description="Helical" evidence="2">
    <location>
        <begin position="93"/>
        <end position="115"/>
    </location>
</feature>
<keyword evidence="2" id="KW-1133">Transmembrane helix</keyword>
<reference evidence="3" key="2">
    <citation type="journal article" date="2019" name="IMA Fungus">
        <title>Genome sequencing and comparison of five Tilletia species to identify candidate genes for the detection of regulated species infecting wheat.</title>
        <authorList>
            <person name="Nguyen H.D.T."/>
            <person name="Sultana T."/>
            <person name="Kesanakurti P."/>
            <person name="Hambleton S."/>
        </authorList>
    </citation>
    <scope>NUCLEOTIDE SEQUENCE</scope>
    <source>
        <strain evidence="3">DAOMC 236416</strain>
    </source>
</reference>
<feature type="region of interest" description="Disordered" evidence="1">
    <location>
        <begin position="456"/>
        <end position="483"/>
    </location>
</feature>
<feature type="compositionally biased region" description="Polar residues" evidence="1">
    <location>
        <begin position="708"/>
        <end position="720"/>
    </location>
</feature>
<dbReference type="EMBL" id="LWDF02000393">
    <property type="protein sequence ID" value="KAE8249352.1"/>
    <property type="molecule type" value="Genomic_DNA"/>
</dbReference>
<evidence type="ECO:0000256" key="1">
    <source>
        <dbReference type="SAM" id="MobiDB-lite"/>
    </source>
</evidence>
<feature type="transmembrane region" description="Helical" evidence="2">
    <location>
        <begin position="30"/>
        <end position="51"/>
    </location>
</feature>
<feature type="region of interest" description="Disordered" evidence="1">
    <location>
        <begin position="679"/>
        <end position="759"/>
    </location>
</feature>
<feature type="transmembrane region" description="Helical" evidence="2">
    <location>
        <begin position="127"/>
        <end position="148"/>
    </location>
</feature>
<dbReference type="Proteomes" id="UP000077521">
    <property type="component" value="Unassembled WGS sequence"/>
</dbReference>
<evidence type="ECO:0000313" key="3">
    <source>
        <dbReference type="EMBL" id="KAE8249352.1"/>
    </source>
</evidence>
<feature type="region of interest" description="Disordered" evidence="1">
    <location>
        <begin position="298"/>
        <end position="332"/>
    </location>
</feature>
<keyword evidence="2" id="KW-0812">Transmembrane</keyword>
<keyword evidence="4" id="KW-1185">Reference proteome</keyword>